<dbReference type="RefSeq" id="WP_289166410.1">
    <property type="nucleotide sequence ID" value="NZ_JASZZN010000022.1"/>
</dbReference>
<evidence type="ECO:0000313" key="3">
    <source>
        <dbReference type="Proteomes" id="UP001239462"/>
    </source>
</evidence>
<proteinExistence type="predicted"/>
<protein>
    <submittedName>
        <fullName evidence="2">Transposase</fullName>
    </submittedName>
</protein>
<gene>
    <name evidence="2" type="ORF">QTN89_23845</name>
</gene>
<reference evidence="2 3" key="1">
    <citation type="submission" date="2023-06" db="EMBL/GenBank/DDBJ databases">
        <title>Roseiconus lacunae JC819 isolated from Gulf of Mannar region, Tamil Nadu.</title>
        <authorList>
            <person name="Pk S."/>
            <person name="Ch S."/>
            <person name="Ch V.R."/>
        </authorList>
    </citation>
    <scope>NUCLEOTIDE SEQUENCE [LARGE SCALE GENOMIC DNA]</scope>
    <source>
        <strain evidence="2 3">JC819</strain>
    </source>
</reference>
<accession>A0ABT7PPS7</accession>
<keyword evidence="3" id="KW-1185">Reference proteome</keyword>
<sequence length="81" mass="9111">MEPRKTVARSIKERLANIVSYGTHRITNAVAEGINSKIMSIKRWVGGFRNIGNFQIATFFHCGGLDLLYPRSSRMAPNTSR</sequence>
<evidence type="ECO:0000259" key="1">
    <source>
        <dbReference type="Pfam" id="PF01610"/>
    </source>
</evidence>
<dbReference type="EMBL" id="JASZZN010000022">
    <property type="protein sequence ID" value="MDM4018505.1"/>
    <property type="molecule type" value="Genomic_DNA"/>
</dbReference>
<organism evidence="2 3">
    <name type="scientific">Roseiconus lacunae</name>
    <dbReference type="NCBI Taxonomy" id="2605694"/>
    <lineage>
        <taxon>Bacteria</taxon>
        <taxon>Pseudomonadati</taxon>
        <taxon>Planctomycetota</taxon>
        <taxon>Planctomycetia</taxon>
        <taxon>Pirellulales</taxon>
        <taxon>Pirellulaceae</taxon>
        <taxon>Roseiconus</taxon>
    </lineage>
</organism>
<evidence type="ECO:0000313" key="2">
    <source>
        <dbReference type="EMBL" id="MDM4018505.1"/>
    </source>
</evidence>
<dbReference type="Pfam" id="PF01610">
    <property type="entry name" value="DDE_Tnp_ISL3"/>
    <property type="match status" value="1"/>
</dbReference>
<dbReference type="InterPro" id="IPR002560">
    <property type="entry name" value="Transposase_DDE"/>
</dbReference>
<dbReference type="Proteomes" id="UP001239462">
    <property type="component" value="Unassembled WGS sequence"/>
</dbReference>
<feature type="domain" description="Transposase IS204/IS1001/IS1096/IS1165 DDE" evidence="1">
    <location>
        <begin position="2"/>
        <end position="56"/>
    </location>
</feature>
<name>A0ABT7PPS7_9BACT</name>
<comment type="caution">
    <text evidence="2">The sequence shown here is derived from an EMBL/GenBank/DDBJ whole genome shotgun (WGS) entry which is preliminary data.</text>
</comment>